<dbReference type="EMBL" id="KQ435713">
    <property type="protein sequence ID" value="KOX79299.1"/>
    <property type="molecule type" value="Genomic_DNA"/>
</dbReference>
<dbReference type="Proteomes" id="UP000053105">
    <property type="component" value="Unassembled WGS sequence"/>
</dbReference>
<organism evidence="1 2">
    <name type="scientific">Melipona quadrifasciata</name>
    <dbReference type="NCBI Taxonomy" id="166423"/>
    <lineage>
        <taxon>Eukaryota</taxon>
        <taxon>Metazoa</taxon>
        <taxon>Ecdysozoa</taxon>
        <taxon>Arthropoda</taxon>
        <taxon>Hexapoda</taxon>
        <taxon>Insecta</taxon>
        <taxon>Pterygota</taxon>
        <taxon>Neoptera</taxon>
        <taxon>Endopterygota</taxon>
        <taxon>Hymenoptera</taxon>
        <taxon>Apocrita</taxon>
        <taxon>Aculeata</taxon>
        <taxon>Apoidea</taxon>
        <taxon>Anthophila</taxon>
        <taxon>Apidae</taxon>
        <taxon>Melipona</taxon>
    </lineage>
</organism>
<dbReference type="OrthoDB" id="10482412at2759"/>
<dbReference type="AlphaFoldDB" id="A0A0M9AAP3"/>
<sequence>MLCAGSHSETRQIAVAAGSLSIWQVWLTTPLSVHSEFCTMLVNKYCLSVVISSEVVFCE</sequence>
<gene>
    <name evidence="1" type="ORF">WN51_09101</name>
</gene>
<keyword evidence="2" id="KW-1185">Reference proteome</keyword>
<name>A0A0M9AAP3_9HYME</name>
<reference evidence="1 2" key="1">
    <citation type="submission" date="2015-07" db="EMBL/GenBank/DDBJ databases">
        <title>The genome of Melipona quadrifasciata.</title>
        <authorList>
            <person name="Pan H."/>
            <person name="Kapheim K."/>
        </authorList>
    </citation>
    <scope>NUCLEOTIDE SEQUENCE [LARGE SCALE GENOMIC DNA]</scope>
    <source>
        <strain evidence="1">0111107301</strain>
        <tissue evidence="1">Whole body</tissue>
    </source>
</reference>
<evidence type="ECO:0000313" key="1">
    <source>
        <dbReference type="EMBL" id="KOX79299.1"/>
    </source>
</evidence>
<evidence type="ECO:0000313" key="2">
    <source>
        <dbReference type="Proteomes" id="UP000053105"/>
    </source>
</evidence>
<proteinExistence type="predicted"/>
<protein>
    <submittedName>
        <fullName evidence="1">Uncharacterized protein</fullName>
    </submittedName>
</protein>
<accession>A0A0M9AAP3</accession>